<keyword evidence="2" id="KW-1185">Reference proteome</keyword>
<accession>A0AAE7S218</accession>
<dbReference type="Pfam" id="PF24228">
    <property type="entry name" value="CrAss_Ring_1"/>
    <property type="match status" value="1"/>
</dbReference>
<sequence>MALNGGITMIDKLTTSKEIIAKIIADYDLKEDEIKITDIKEWIGEGMEKIGAVQQLEHKTTNLIVENYQAKLPCDLYRLGQVAFSFKNGCGWLPMRKVTNSFGIYKKCGQCDPKMLIQDDALVPLVKNIFNVNADKEAIDILNEDINVKQTLNTLVNQYTIPSNNGRLIIGNPATLNTSLQYSTKPGYINVNVPCGWLKISYYAIITDEDSMPMIPDLPSYKEALMYYIGTKILYAKWIKGQLSNEIYYSIKRSWNFYRKQAYAEAMMPGVDEIESIKNDWHKLYTEFDDHDTFFATTGDEQIIYNQNRL</sequence>
<organism evidence="1 2">
    <name type="scientific">uncultured phage cr105_1</name>
    <dbReference type="NCBI Taxonomy" id="2986415"/>
    <lineage>
        <taxon>Viruses</taxon>
        <taxon>Duplodnaviria</taxon>
        <taxon>Heunggongvirae</taxon>
        <taxon>Uroviricota</taxon>
        <taxon>Caudoviricetes</taxon>
        <taxon>Crassvirales</taxon>
        <taxon>Suoliviridae</taxon>
        <taxon>Loutivirinae</taxon>
        <taxon>Buchavirus</taxon>
        <taxon>Buchavirus intestinalis</taxon>
    </lineage>
</organism>
<name>A0AAE7S218_9CAUD</name>
<evidence type="ECO:0000313" key="2">
    <source>
        <dbReference type="Proteomes" id="UP000827483"/>
    </source>
</evidence>
<proteinExistence type="predicted"/>
<evidence type="ECO:0000313" key="1">
    <source>
        <dbReference type="EMBL" id="QWM90772.2"/>
    </source>
</evidence>
<dbReference type="InterPro" id="IPR057118">
    <property type="entry name" value="R1-like"/>
</dbReference>
<dbReference type="Proteomes" id="UP000827483">
    <property type="component" value="Segment"/>
</dbReference>
<gene>
    <name evidence="1" type="primary">gp_72802</name>
</gene>
<protein>
    <submittedName>
        <fullName evidence="1">Tail tubular protein</fullName>
    </submittedName>
</protein>
<reference evidence="1 2" key="1">
    <citation type="submission" date="2021-04" db="EMBL/GenBank/DDBJ databases">
        <authorList>
            <person name="Shkoporov A.N."/>
            <person name="Stockdale S.R."/>
            <person name="Guerin E."/>
            <person name="Ross R.P."/>
            <person name="Hill C."/>
        </authorList>
    </citation>
    <scope>NUCLEOTIDE SEQUENCE [LARGE SCALE GENOMIC DNA]</scope>
    <source>
        <strain evidence="2">cr105_1</strain>
    </source>
</reference>
<dbReference type="EMBL" id="MZ130493">
    <property type="protein sequence ID" value="QWM90772.2"/>
    <property type="molecule type" value="Genomic_DNA"/>
</dbReference>